<dbReference type="GO" id="GO:0030010">
    <property type="term" value="P:establishment of cell polarity"/>
    <property type="evidence" value="ECO:0007669"/>
    <property type="project" value="TreeGrafter"/>
</dbReference>
<dbReference type="Pfam" id="PF23153">
    <property type="entry name" value="Aip3p_Bud6_N"/>
    <property type="match status" value="1"/>
</dbReference>
<feature type="region of interest" description="Disordered" evidence="1">
    <location>
        <begin position="159"/>
        <end position="416"/>
    </location>
</feature>
<dbReference type="OrthoDB" id="783096at2759"/>
<feature type="compositionally biased region" description="Basic and acidic residues" evidence="1">
    <location>
        <begin position="497"/>
        <end position="506"/>
    </location>
</feature>
<organism evidence="3 4">
    <name type="scientific">Jaapia argillacea MUCL 33604</name>
    <dbReference type="NCBI Taxonomy" id="933084"/>
    <lineage>
        <taxon>Eukaryota</taxon>
        <taxon>Fungi</taxon>
        <taxon>Dikarya</taxon>
        <taxon>Basidiomycota</taxon>
        <taxon>Agaricomycotina</taxon>
        <taxon>Agaricomycetes</taxon>
        <taxon>Agaricomycetidae</taxon>
        <taxon>Jaapiales</taxon>
        <taxon>Jaapiaceae</taxon>
        <taxon>Jaapia</taxon>
    </lineage>
</organism>
<dbReference type="GO" id="GO:0005737">
    <property type="term" value="C:cytoplasm"/>
    <property type="evidence" value="ECO:0007669"/>
    <property type="project" value="TreeGrafter"/>
</dbReference>
<proteinExistence type="predicted"/>
<sequence length="524" mass="56298">MSTTRTPSPTSSDPPPTPRRSSRRINQSGSGLPSPSGRERRSLEQRAVESSVTRLLLSIKTILESLTLWSCTKISENDVSDAYVRLGNDFNAAVSTFAVFGISMDLEIMEVPERLREVLELCLAEDATPANLQMFLPEVRAIITTLLTGLRTKQTVYRQMRSEHEPKLTDSTAIGLQRTESRSSWKERLKNRPAPQSIVGDQETGLEEPARSSVTPTRKRYPSSRDPSPPSRDPSPSARDPSPSAGDPSPSSRDPSPSSRGPSPSSRDRSSAPGDPSTSSKGPSPTSRGPSPTLRDPSPSSRDPSPTPRDPSPSSRDHSPAPRDPSPSSRGPSPSSSVSSPFARGPSPSEESEDSSVGGLAHPSSNLQPNRTASVSKNASKEQSLRALAKRYDNIPLPPIPMEPEQTAKFPTDSKLETVGRPRLPVAASLNTKRYGLFDVGPISFPPQPPIVTIETVAPSTAEENSSESQTPLPRRVDSPSLELTTQPVASSLTTIEKSDTLERRGSQIGNGVASSLPQSYTVR</sequence>
<dbReference type="HOGENOM" id="CLU_519769_0_0_1"/>
<dbReference type="EMBL" id="KL197724">
    <property type="protein sequence ID" value="KDQ55760.1"/>
    <property type="molecule type" value="Genomic_DNA"/>
</dbReference>
<feature type="compositionally biased region" description="Polar residues" evidence="1">
    <location>
        <begin position="363"/>
        <end position="378"/>
    </location>
</feature>
<dbReference type="STRING" id="933084.A0A067PPM6"/>
<dbReference type="InterPro" id="IPR051825">
    <property type="entry name" value="SRCIN1"/>
</dbReference>
<feature type="compositionally biased region" description="Polar residues" evidence="1">
    <location>
        <begin position="482"/>
        <end position="496"/>
    </location>
</feature>
<dbReference type="InParanoid" id="A0A067PPM6"/>
<name>A0A067PPM6_9AGAM</name>
<evidence type="ECO:0000313" key="3">
    <source>
        <dbReference type="EMBL" id="KDQ55760.1"/>
    </source>
</evidence>
<accession>A0A067PPM6</accession>
<gene>
    <name evidence="3" type="ORF">JAAARDRAFT_328996</name>
</gene>
<dbReference type="PANTHER" id="PTHR22741">
    <property type="entry name" value="P140CAP/SNIP-RELATED"/>
    <property type="match status" value="1"/>
</dbReference>
<evidence type="ECO:0000259" key="2">
    <source>
        <dbReference type="Pfam" id="PF23153"/>
    </source>
</evidence>
<feature type="compositionally biased region" description="Polar residues" evidence="1">
    <location>
        <begin position="508"/>
        <end position="524"/>
    </location>
</feature>
<dbReference type="InterPro" id="IPR056279">
    <property type="entry name" value="Aip3p_Bud6_N"/>
</dbReference>
<evidence type="ECO:0000256" key="1">
    <source>
        <dbReference type="SAM" id="MobiDB-lite"/>
    </source>
</evidence>
<dbReference type="Proteomes" id="UP000027265">
    <property type="component" value="Unassembled WGS sequence"/>
</dbReference>
<feature type="region of interest" description="Disordered" evidence="1">
    <location>
        <begin position="458"/>
        <end position="524"/>
    </location>
</feature>
<feature type="compositionally biased region" description="Low complexity" evidence="1">
    <location>
        <begin position="234"/>
        <end position="304"/>
    </location>
</feature>
<dbReference type="GO" id="GO:0051286">
    <property type="term" value="C:cell tip"/>
    <property type="evidence" value="ECO:0007669"/>
    <property type="project" value="TreeGrafter"/>
</dbReference>
<feature type="compositionally biased region" description="Basic and acidic residues" evidence="1">
    <location>
        <begin position="179"/>
        <end position="190"/>
    </location>
</feature>
<reference evidence="4" key="1">
    <citation type="journal article" date="2014" name="Proc. Natl. Acad. Sci. U.S.A.">
        <title>Extensive sampling of basidiomycete genomes demonstrates inadequacy of the white-rot/brown-rot paradigm for wood decay fungi.</title>
        <authorList>
            <person name="Riley R."/>
            <person name="Salamov A.A."/>
            <person name="Brown D.W."/>
            <person name="Nagy L.G."/>
            <person name="Floudas D."/>
            <person name="Held B.W."/>
            <person name="Levasseur A."/>
            <person name="Lombard V."/>
            <person name="Morin E."/>
            <person name="Otillar R."/>
            <person name="Lindquist E.A."/>
            <person name="Sun H."/>
            <person name="LaButti K.M."/>
            <person name="Schmutz J."/>
            <person name="Jabbour D."/>
            <person name="Luo H."/>
            <person name="Baker S.E."/>
            <person name="Pisabarro A.G."/>
            <person name="Walton J.D."/>
            <person name="Blanchette R.A."/>
            <person name="Henrissat B."/>
            <person name="Martin F."/>
            <person name="Cullen D."/>
            <person name="Hibbett D.S."/>
            <person name="Grigoriev I.V."/>
        </authorList>
    </citation>
    <scope>NUCLEOTIDE SEQUENCE [LARGE SCALE GENOMIC DNA]</scope>
    <source>
        <strain evidence="4">MUCL 33604</strain>
    </source>
</reference>
<dbReference type="AlphaFoldDB" id="A0A067PPM6"/>
<feature type="compositionally biased region" description="Polar residues" evidence="1">
    <location>
        <begin position="458"/>
        <end position="472"/>
    </location>
</feature>
<feature type="domain" description="Aip3p/Bud6 N-terminal" evidence="2">
    <location>
        <begin position="49"/>
        <end position="158"/>
    </location>
</feature>
<dbReference type="PANTHER" id="PTHR22741:SF10">
    <property type="entry name" value="COILED-COIL DOMAIN-CONTAINING PROTEIN CG32809"/>
    <property type="match status" value="1"/>
</dbReference>
<keyword evidence="4" id="KW-1185">Reference proteome</keyword>
<feature type="region of interest" description="Disordered" evidence="1">
    <location>
        <begin position="1"/>
        <end position="45"/>
    </location>
</feature>
<protein>
    <recommendedName>
        <fullName evidence="2">Aip3p/Bud6 N-terminal domain-containing protein</fullName>
    </recommendedName>
</protein>
<feature type="compositionally biased region" description="Low complexity" evidence="1">
    <location>
        <begin position="326"/>
        <end position="349"/>
    </location>
</feature>
<evidence type="ECO:0000313" key="4">
    <source>
        <dbReference type="Proteomes" id="UP000027265"/>
    </source>
</evidence>
<feature type="compositionally biased region" description="Low complexity" evidence="1">
    <location>
        <begin position="1"/>
        <end position="11"/>
    </location>
</feature>